<evidence type="ECO:0000313" key="2">
    <source>
        <dbReference type="Proteomes" id="UP001056778"/>
    </source>
</evidence>
<gene>
    <name evidence="1" type="ORF">MML48_1g13006</name>
</gene>
<sequence>MDTQRRVEAVACHVEGESERGERSDRMHRRSIPIDESTMWTDVGIAGEAHVALDGLPLRRGSRDDSRRSQSDREEEPPAGIRTVVEFADDTSRGYSRHRVYVERTATGDVLSVFRYQTLTVGEGRGGDVTDVRSDQFSAGYIGEHPVLDAR</sequence>
<name>A0ACB9TY46_HOLOL</name>
<dbReference type="EMBL" id="CM043015">
    <property type="protein sequence ID" value="KAI4471832.1"/>
    <property type="molecule type" value="Genomic_DNA"/>
</dbReference>
<proteinExistence type="predicted"/>
<accession>A0ACB9TY46</accession>
<reference evidence="1" key="1">
    <citation type="submission" date="2022-04" db="EMBL/GenBank/DDBJ databases">
        <title>Chromosome-scale genome assembly of Holotrichia oblita Faldermann.</title>
        <authorList>
            <person name="Rongchong L."/>
        </authorList>
    </citation>
    <scope>NUCLEOTIDE SEQUENCE</scope>
    <source>
        <strain evidence="1">81SQS9</strain>
    </source>
</reference>
<dbReference type="Proteomes" id="UP001056778">
    <property type="component" value="Chromosome 1"/>
</dbReference>
<keyword evidence="2" id="KW-1185">Reference proteome</keyword>
<organism evidence="1 2">
    <name type="scientific">Holotrichia oblita</name>
    <name type="common">Chafer beetle</name>
    <dbReference type="NCBI Taxonomy" id="644536"/>
    <lineage>
        <taxon>Eukaryota</taxon>
        <taxon>Metazoa</taxon>
        <taxon>Ecdysozoa</taxon>
        <taxon>Arthropoda</taxon>
        <taxon>Hexapoda</taxon>
        <taxon>Insecta</taxon>
        <taxon>Pterygota</taxon>
        <taxon>Neoptera</taxon>
        <taxon>Endopterygota</taxon>
        <taxon>Coleoptera</taxon>
        <taxon>Polyphaga</taxon>
        <taxon>Scarabaeiformia</taxon>
        <taxon>Scarabaeidae</taxon>
        <taxon>Melolonthinae</taxon>
        <taxon>Holotrichia</taxon>
    </lineage>
</organism>
<protein>
    <submittedName>
        <fullName evidence="1">Uncharacterized protein</fullName>
    </submittedName>
</protein>
<evidence type="ECO:0000313" key="1">
    <source>
        <dbReference type="EMBL" id="KAI4471832.1"/>
    </source>
</evidence>
<comment type="caution">
    <text evidence="1">The sequence shown here is derived from an EMBL/GenBank/DDBJ whole genome shotgun (WGS) entry which is preliminary data.</text>
</comment>